<dbReference type="EnsemblMetazoa" id="Aqu2.1.43246_001">
    <property type="protein sequence ID" value="Aqu2.1.43246_001"/>
    <property type="gene ID" value="Aqu2.1.43246"/>
</dbReference>
<proteinExistence type="predicted"/>
<accession>A0A1X7VS90</accession>
<name>A0A1X7VS90_AMPQE</name>
<organism evidence="1">
    <name type="scientific">Amphimedon queenslandica</name>
    <name type="common">Sponge</name>
    <dbReference type="NCBI Taxonomy" id="400682"/>
    <lineage>
        <taxon>Eukaryota</taxon>
        <taxon>Metazoa</taxon>
        <taxon>Porifera</taxon>
        <taxon>Demospongiae</taxon>
        <taxon>Heteroscleromorpha</taxon>
        <taxon>Haplosclerida</taxon>
        <taxon>Niphatidae</taxon>
        <taxon>Amphimedon</taxon>
    </lineage>
</organism>
<dbReference type="InParanoid" id="A0A1X7VS90"/>
<sequence length="98" mass="10698">MGNGLPVFGKTTVTVTYDSKTVTLPLIIIEGEGAALLGRNCLNNIRLNWGTIHLLANHSSTLHNVLQKHQLLFCDELGTLQGATATIHVPPYSQPKFY</sequence>
<dbReference type="AlphaFoldDB" id="A0A1X7VS90"/>
<evidence type="ECO:0000313" key="1">
    <source>
        <dbReference type="EnsemblMetazoa" id="Aqu2.1.43246_001"/>
    </source>
</evidence>
<protein>
    <submittedName>
        <fullName evidence="1">Uncharacterized protein</fullName>
    </submittedName>
</protein>
<reference evidence="1" key="1">
    <citation type="submission" date="2017-05" db="UniProtKB">
        <authorList>
            <consortium name="EnsemblMetazoa"/>
        </authorList>
    </citation>
    <scope>IDENTIFICATION</scope>
</reference>